<proteinExistence type="predicted"/>
<reference evidence="1 2" key="1">
    <citation type="journal article" date="2011" name="EMBO J.">
        <title>Structural diversity of bacterial flagellar motors.</title>
        <authorList>
            <person name="Chen S."/>
            <person name="Beeby M."/>
            <person name="Murphy G.E."/>
            <person name="Leadbetter J.R."/>
            <person name="Hendrixson D.R."/>
            <person name="Briegel A."/>
            <person name="Li Z."/>
            <person name="Shi J."/>
            <person name="Tocheva E.I."/>
            <person name="Muller A."/>
            <person name="Dobro M.J."/>
            <person name="Jensen G.J."/>
        </authorList>
    </citation>
    <scope>NUCLEOTIDE SEQUENCE [LARGE SCALE GENOMIC DNA]</scope>
    <source>
        <strain evidence="1 2">DSM 6540</strain>
    </source>
</reference>
<dbReference type="AlphaFoldDB" id="F7NKR4"/>
<accession>F7NKR4</accession>
<name>F7NKR4_9FIRM</name>
<protein>
    <submittedName>
        <fullName evidence="1">Uncharacterized protein</fullName>
    </submittedName>
</protein>
<organism evidence="1 2">
    <name type="scientific">Acetonema longum DSM 6540</name>
    <dbReference type="NCBI Taxonomy" id="1009370"/>
    <lineage>
        <taxon>Bacteria</taxon>
        <taxon>Bacillati</taxon>
        <taxon>Bacillota</taxon>
        <taxon>Negativicutes</taxon>
        <taxon>Acetonemataceae</taxon>
        <taxon>Acetonema</taxon>
    </lineage>
</organism>
<dbReference type="STRING" id="1009370.ALO_13414"/>
<comment type="caution">
    <text evidence="1">The sequence shown here is derived from an EMBL/GenBank/DDBJ whole genome shotgun (WGS) entry which is preliminary data.</text>
</comment>
<dbReference type="EMBL" id="AFGF01000119">
    <property type="protein sequence ID" value="EGO63368.1"/>
    <property type="molecule type" value="Genomic_DNA"/>
</dbReference>
<dbReference type="Proteomes" id="UP000003240">
    <property type="component" value="Unassembled WGS sequence"/>
</dbReference>
<keyword evidence="2" id="KW-1185">Reference proteome</keyword>
<evidence type="ECO:0000313" key="1">
    <source>
        <dbReference type="EMBL" id="EGO63368.1"/>
    </source>
</evidence>
<evidence type="ECO:0000313" key="2">
    <source>
        <dbReference type="Proteomes" id="UP000003240"/>
    </source>
</evidence>
<gene>
    <name evidence="1" type="ORF">ALO_13414</name>
</gene>
<sequence>MLFFQPLAGEVRENSLTASHININRLLKRTEFLASNLKSKIIIMIMKWKEAALFQANFVLETVK</sequence>